<protein>
    <recommendedName>
        <fullName evidence="5">Gram-positive cocci surface proteins LPxTG domain-containing protein</fullName>
    </recommendedName>
</protein>
<evidence type="ECO:0000313" key="4">
    <source>
        <dbReference type="Proteomes" id="UP000245514"/>
    </source>
</evidence>
<keyword evidence="2" id="KW-1133">Transmembrane helix</keyword>
<reference evidence="3 4" key="1">
    <citation type="submission" date="2018-05" db="EMBL/GenBank/DDBJ databases">
        <title>Draft Genome Sequence of Arthrobacter cumminsii IME1328, Isolated from a Patient Who Suffered from Foot Ulcers in China.</title>
        <authorList>
            <person name="Li M."/>
            <person name="Jiang Z."/>
            <person name="Sun Q."/>
            <person name="Tong Y."/>
        </authorList>
    </citation>
    <scope>NUCLEOTIDE SEQUENCE [LARGE SCALE GENOMIC DNA]</scope>
    <source>
        <strain evidence="3 4">IME1328</strain>
    </source>
</reference>
<keyword evidence="4" id="KW-1185">Reference proteome</keyword>
<feature type="region of interest" description="Disordered" evidence="1">
    <location>
        <begin position="299"/>
        <end position="421"/>
    </location>
</feature>
<feature type="compositionally biased region" description="Pro residues" evidence="1">
    <location>
        <begin position="328"/>
        <end position="344"/>
    </location>
</feature>
<evidence type="ECO:0008006" key="5">
    <source>
        <dbReference type="Google" id="ProtNLM"/>
    </source>
</evidence>
<evidence type="ECO:0000313" key="3">
    <source>
        <dbReference type="EMBL" id="PWI27220.1"/>
    </source>
</evidence>
<sequence>MLLQMSLNSVRRILLIRKRTVMPPLGNKALASNAMPVTTAEPAFSAKKHVTKGVNARLAATSGVLALLLAGVTPVAAAHAADAPDNASAITATTDNAVANDTAAAPAADHMILEKGHVDAFNVTASNGALKLNLKEDVTGSHVPRDPSKVELHVKDAAKQTIPDGWPGAGQSYFLPQTQDHNLLWPGWDTLGTQGGGVEKHIDLVFTAVSGPGKVYLFGTNGFGQMEPLLKNGATELKAGAVREQTYPAHTHANWAFTKPGLYKITVKARGTASKSGATVESEEQTYYFTVGSAHKGTAFKKAEPKPQPAPEKPAPQPEKPAPEKPKPAPQPEKPAPEKPAPAPEKPKPAPEKKKPAPKKPAPAPAPEKQKPESQKPAAQKPAEKPAAEKPEAVAPSKPVAQGATGPAVTAPQAPATPGAAQCMPVEEVREATQQEIDAANSGGQQGKTSATTGSATKGGTSALGASGLLPMSQVNGSATVPANSHVHPNWVFSKPGTYTVQIRQSATLKSGGTTSARATLRFNVGPGATGATNGHFDLGSQLNGKTLKASLKDDRKQPAAWVEPSSITFALGDAARVAAPAGIEFVAPKGSNVWMVPSTQIPGVPWIGANTMHPSLKDTTGPVTWTLESVSGPGNVAVFTSGNFGQIVGQRWFNSTASAATPGKQPGTQPGNGSSTPGSASGTEGSKPTVTVSGIAKDQKSAKKGQLFKKGGKVMVVDTVGRTADGKPCALPQAGGGSLARTGADVAHAGVVGGLLAAVGAGAFMLRRRARNAE</sequence>
<feature type="compositionally biased region" description="Polar residues" evidence="1">
    <location>
        <begin position="667"/>
        <end position="693"/>
    </location>
</feature>
<keyword evidence="2" id="KW-0812">Transmembrane</keyword>
<dbReference type="InterPro" id="IPR022435">
    <property type="entry name" value="Surface-anchored_actinobac"/>
</dbReference>
<name>A0ABX5L7L5_9MICC</name>
<dbReference type="Proteomes" id="UP000245514">
    <property type="component" value="Unassembled WGS sequence"/>
</dbReference>
<evidence type="ECO:0000256" key="2">
    <source>
        <dbReference type="SAM" id="Phobius"/>
    </source>
</evidence>
<evidence type="ECO:0000256" key="1">
    <source>
        <dbReference type="SAM" id="MobiDB-lite"/>
    </source>
</evidence>
<feature type="compositionally biased region" description="Basic and acidic residues" evidence="1">
    <location>
        <begin position="345"/>
        <end position="355"/>
    </location>
</feature>
<dbReference type="PRINTS" id="PR01217">
    <property type="entry name" value="PRICHEXTENSN"/>
</dbReference>
<organism evidence="3 4">
    <name type="scientific">Pseudoglutamicibacter cumminsii</name>
    <dbReference type="NCBI Taxonomy" id="156979"/>
    <lineage>
        <taxon>Bacteria</taxon>
        <taxon>Bacillati</taxon>
        <taxon>Actinomycetota</taxon>
        <taxon>Actinomycetes</taxon>
        <taxon>Micrococcales</taxon>
        <taxon>Micrococcaceae</taxon>
        <taxon>Pseudoglutamicibacter</taxon>
    </lineage>
</organism>
<feature type="transmembrane region" description="Helical" evidence="2">
    <location>
        <begin position="747"/>
        <end position="767"/>
    </location>
</feature>
<feature type="compositionally biased region" description="Pro residues" evidence="1">
    <location>
        <begin position="306"/>
        <end position="320"/>
    </location>
</feature>
<dbReference type="NCBIfam" id="NF038134">
    <property type="entry name" value="choice_anch_M"/>
    <property type="match status" value="3"/>
</dbReference>
<dbReference type="NCBIfam" id="TIGR03769">
    <property type="entry name" value="P_ac_wall_RPT"/>
    <property type="match status" value="2"/>
</dbReference>
<dbReference type="EMBL" id="QFWG01000013">
    <property type="protein sequence ID" value="PWI27220.1"/>
    <property type="molecule type" value="Genomic_DNA"/>
</dbReference>
<accession>A0ABX5L7L5</accession>
<feature type="region of interest" description="Disordered" evidence="1">
    <location>
        <begin position="658"/>
        <end position="709"/>
    </location>
</feature>
<feature type="compositionally biased region" description="Basic and acidic residues" evidence="1">
    <location>
        <begin position="382"/>
        <end position="392"/>
    </location>
</feature>
<feature type="compositionally biased region" description="Low complexity" evidence="1">
    <location>
        <begin position="447"/>
        <end position="460"/>
    </location>
</feature>
<feature type="compositionally biased region" description="Low complexity" evidence="1">
    <location>
        <begin position="393"/>
        <end position="421"/>
    </location>
</feature>
<gene>
    <name evidence="3" type="ORF">CAY35_08730</name>
</gene>
<keyword evidence="2" id="KW-0472">Membrane</keyword>
<feature type="region of interest" description="Disordered" evidence="1">
    <location>
        <begin position="439"/>
        <end position="460"/>
    </location>
</feature>
<proteinExistence type="predicted"/>
<comment type="caution">
    <text evidence="3">The sequence shown here is derived from an EMBL/GenBank/DDBJ whole genome shotgun (WGS) entry which is preliminary data.</text>
</comment>